<gene>
    <name evidence="9" type="ORF">KI387_016213</name>
</gene>
<dbReference type="InterPro" id="IPR036396">
    <property type="entry name" value="Cyt_P450_sf"/>
</dbReference>
<evidence type="ECO:0008006" key="11">
    <source>
        <dbReference type="Google" id="ProtNLM"/>
    </source>
</evidence>
<evidence type="ECO:0000256" key="3">
    <source>
        <dbReference type="ARBA" id="ARBA00022723"/>
    </source>
</evidence>
<protein>
    <recommendedName>
        <fullName evidence="11">Cytochrome P450</fullName>
    </recommendedName>
</protein>
<evidence type="ECO:0000313" key="10">
    <source>
        <dbReference type="Proteomes" id="UP000824469"/>
    </source>
</evidence>
<organism evidence="9 10">
    <name type="scientific">Taxus chinensis</name>
    <name type="common">Chinese yew</name>
    <name type="synonym">Taxus wallichiana var. chinensis</name>
    <dbReference type="NCBI Taxonomy" id="29808"/>
    <lineage>
        <taxon>Eukaryota</taxon>
        <taxon>Viridiplantae</taxon>
        <taxon>Streptophyta</taxon>
        <taxon>Embryophyta</taxon>
        <taxon>Tracheophyta</taxon>
        <taxon>Spermatophyta</taxon>
        <taxon>Pinopsida</taxon>
        <taxon>Pinidae</taxon>
        <taxon>Conifers II</taxon>
        <taxon>Cupressales</taxon>
        <taxon>Taxaceae</taxon>
        <taxon>Taxus</taxon>
    </lineage>
</organism>
<dbReference type="PROSITE" id="PS00086">
    <property type="entry name" value="CYTOCHROME_P450"/>
    <property type="match status" value="1"/>
</dbReference>
<keyword evidence="5 7" id="KW-0408">Iron</keyword>
<dbReference type="SUPFAM" id="SSF48264">
    <property type="entry name" value="Cytochrome P450"/>
    <property type="match status" value="1"/>
</dbReference>
<comment type="cofactor">
    <cofactor evidence="7">
        <name>heme</name>
        <dbReference type="ChEBI" id="CHEBI:30413"/>
    </cofactor>
</comment>
<evidence type="ECO:0000256" key="4">
    <source>
        <dbReference type="ARBA" id="ARBA00023002"/>
    </source>
</evidence>
<comment type="pathway">
    <text evidence="1">Alkaloid biosynthesis; taxol biosynthesis.</text>
</comment>
<comment type="caution">
    <text evidence="9">The sequence shown here is derived from an EMBL/GenBank/DDBJ whole genome shotgun (WGS) entry which is preliminary data.</text>
</comment>
<evidence type="ECO:0000256" key="8">
    <source>
        <dbReference type="RuleBase" id="RU000461"/>
    </source>
</evidence>
<keyword evidence="8" id="KW-0503">Monooxygenase</keyword>
<reference evidence="9 10" key="1">
    <citation type="journal article" date="2021" name="Nat. Plants">
        <title>The Taxus genome provides insights into paclitaxel biosynthesis.</title>
        <authorList>
            <person name="Xiong X."/>
            <person name="Gou J."/>
            <person name="Liao Q."/>
            <person name="Li Y."/>
            <person name="Zhou Q."/>
            <person name="Bi G."/>
            <person name="Li C."/>
            <person name="Du R."/>
            <person name="Wang X."/>
            <person name="Sun T."/>
            <person name="Guo L."/>
            <person name="Liang H."/>
            <person name="Lu P."/>
            <person name="Wu Y."/>
            <person name="Zhang Z."/>
            <person name="Ro D.K."/>
            <person name="Shang Y."/>
            <person name="Huang S."/>
            <person name="Yan J."/>
        </authorList>
    </citation>
    <scope>NUCLEOTIDE SEQUENCE [LARGE SCALE GENOMIC DNA]</scope>
    <source>
        <strain evidence="9">Ta-2019</strain>
    </source>
</reference>
<sequence>MEFPMTAMAAVISAAASIIAWHFNCRKRSAPLNWPVVGMMPALLWNIHNIYDYASKLVVHNGGTFKFRGPWMTRDLFELVTSNPANLEYILKKDFSNFPSGPHLKEAFFDMFGDGLFTADDELWKRQRKAVGMALASATFRDRNSFLLHKMVQEKLLPALQLATENRTDIDLQDILLRFNFDNICMNVLGRDPGCLGDENLPTKDSFARAFDEAIESCTYRLMVPSLIWKFMRFLNVGFEKKLGKALAIIGEFTAEMVEGRIKQIEAEGGSKGDILSNFIEMETDEGRSPSLKLLQELILSIFLAGRDTTAISLSWFFWLVSMHPNVERKIVSEISQILKSKLLENNINEMGLFDIKDLRGMNYLQAALSDSMRLFPSVPVIYREAAKQNILPDGTHVRKGSKLLCFIYATGHMESLWGKDALEFVPERWINEVGLCVKEWDCKFPVFNAGPRACLGRDIAYVSMKFMAANILARYQLKLCSAHPVKPKFGLTLTMKHGLRVTLDSRKNIV</sequence>
<accession>A0AA38LEJ6</accession>
<evidence type="ECO:0000256" key="5">
    <source>
        <dbReference type="ARBA" id="ARBA00023004"/>
    </source>
</evidence>
<evidence type="ECO:0000256" key="7">
    <source>
        <dbReference type="PIRSR" id="PIRSR602401-1"/>
    </source>
</evidence>
<name>A0AA38LEJ6_TAXCH</name>
<dbReference type="GO" id="GO:0004497">
    <property type="term" value="F:monooxygenase activity"/>
    <property type="evidence" value="ECO:0007669"/>
    <property type="project" value="UniProtKB-KW"/>
</dbReference>
<dbReference type="InterPro" id="IPR017972">
    <property type="entry name" value="Cyt_P450_CS"/>
</dbReference>
<dbReference type="GO" id="GO:0016705">
    <property type="term" value="F:oxidoreductase activity, acting on paired donors, with incorporation or reduction of molecular oxygen"/>
    <property type="evidence" value="ECO:0007669"/>
    <property type="project" value="InterPro"/>
</dbReference>
<dbReference type="PRINTS" id="PR00385">
    <property type="entry name" value="P450"/>
</dbReference>
<dbReference type="AlphaFoldDB" id="A0AA38LEJ6"/>
<keyword evidence="10" id="KW-1185">Reference proteome</keyword>
<dbReference type="GO" id="GO:0020037">
    <property type="term" value="F:heme binding"/>
    <property type="evidence" value="ECO:0007669"/>
    <property type="project" value="InterPro"/>
</dbReference>
<comment type="similarity">
    <text evidence="2 8">Belongs to the cytochrome P450 family.</text>
</comment>
<dbReference type="PRINTS" id="PR00463">
    <property type="entry name" value="EP450I"/>
</dbReference>
<dbReference type="Proteomes" id="UP000824469">
    <property type="component" value="Unassembled WGS sequence"/>
</dbReference>
<feature type="binding site" description="axial binding residue" evidence="7">
    <location>
        <position position="455"/>
    </location>
    <ligand>
        <name>heme</name>
        <dbReference type="ChEBI" id="CHEBI:30413"/>
    </ligand>
    <ligandPart>
        <name>Fe</name>
        <dbReference type="ChEBI" id="CHEBI:18248"/>
    </ligandPart>
</feature>
<keyword evidence="4 8" id="KW-0560">Oxidoreductase</keyword>
<dbReference type="Gene3D" id="1.10.630.10">
    <property type="entry name" value="Cytochrome P450"/>
    <property type="match status" value="1"/>
</dbReference>
<dbReference type="GO" id="GO:0005506">
    <property type="term" value="F:iron ion binding"/>
    <property type="evidence" value="ECO:0007669"/>
    <property type="project" value="InterPro"/>
</dbReference>
<keyword evidence="3 7" id="KW-0479">Metal-binding</keyword>
<keyword evidence="6" id="KW-0876">Taxol biosynthesis</keyword>
<dbReference type="OMA" id="NHIGICE"/>
<keyword evidence="7 8" id="KW-0349">Heme</keyword>
<dbReference type="CDD" id="cd11064">
    <property type="entry name" value="CYP86A"/>
    <property type="match status" value="1"/>
</dbReference>
<dbReference type="PANTHER" id="PTHR24296">
    <property type="entry name" value="CYTOCHROME P450"/>
    <property type="match status" value="1"/>
</dbReference>
<dbReference type="InterPro" id="IPR002401">
    <property type="entry name" value="Cyt_P450_E_grp-I"/>
</dbReference>
<evidence type="ECO:0000256" key="1">
    <source>
        <dbReference type="ARBA" id="ARBA00005122"/>
    </source>
</evidence>
<dbReference type="EMBL" id="JAHRHJ020000003">
    <property type="protein sequence ID" value="KAH9321574.1"/>
    <property type="molecule type" value="Genomic_DNA"/>
</dbReference>
<evidence type="ECO:0000256" key="6">
    <source>
        <dbReference type="ARBA" id="ARBA00023059"/>
    </source>
</evidence>
<evidence type="ECO:0000256" key="2">
    <source>
        <dbReference type="ARBA" id="ARBA00010617"/>
    </source>
</evidence>
<dbReference type="Pfam" id="PF00067">
    <property type="entry name" value="p450"/>
    <property type="match status" value="1"/>
</dbReference>
<dbReference type="InterPro" id="IPR001128">
    <property type="entry name" value="Cyt_P450"/>
</dbReference>
<dbReference type="GO" id="GO:0042617">
    <property type="term" value="P:paclitaxel biosynthetic process"/>
    <property type="evidence" value="ECO:0007669"/>
    <property type="project" value="UniProtKB-KW"/>
</dbReference>
<proteinExistence type="inferred from homology"/>
<evidence type="ECO:0000313" key="9">
    <source>
        <dbReference type="EMBL" id="KAH9321574.1"/>
    </source>
</evidence>